<sequence length="365" mass="39260">MLYFIQCIEPDRKGLSARFLYPGYADSTNQRRIAMPLTLIRQDITKIKVDAIVNAANTDLAMGGGVSGAIFRAAGPAQLQAAANQVAPVPTGQAAITPGFALPAKYVIHAVGPVYQPSAPAESQRLLASAYTASLKLAVAHHCESIAFPLISSGIYGYPKAAALAVATAAIKDFLTDHDLTVYLALFDDAAFAISQQQLGPIASYIDQHYVEAQPDSRRRYNQAATANSAAPAVPLAAPAGNSLNLPPDLTRLDDSFTTALLRLIDQRQLTDPEVYKRANLDRRLFSKIRSNTNYAPSKRTATALAIALHLTLPETNALLARAGYVLSPSQKADVIIMYFITQANYDIYAINEALFAYHQPLLGS</sequence>
<proteinExistence type="predicted"/>
<evidence type="ECO:0000313" key="3">
    <source>
        <dbReference type="Proteomes" id="UP000030647"/>
    </source>
</evidence>
<protein>
    <submittedName>
        <fullName evidence="2">Macro domain-containing protein</fullName>
    </submittedName>
</protein>
<name>U4TMB8_9LACO</name>
<reference evidence="3" key="1">
    <citation type="journal article" date="2013" name="Genome Announc.">
        <title>Whole-Genome Sequencing of Lactobacillus shenzhenensis Strain LY-73T.</title>
        <authorList>
            <person name="Lin Z."/>
            <person name="Liu Z."/>
            <person name="Yang R."/>
            <person name="Zou Y."/>
            <person name="Wan D."/>
            <person name="Chen J."/>
            <person name="Guo M."/>
            <person name="Zhao J."/>
            <person name="Fang C."/>
            <person name="Yang R."/>
            <person name="Liu F."/>
        </authorList>
    </citation>
    <scope>NUCLEOTIDE SEQUENCE [LARGE SCALE GENOMIC DNA]</scope>
    <source>
        <strain evidence="3">LY-73</strain>
    </source>
</reference>
<organism evidence="2 3">
    <name type="scientific">Schleiferilactobacillus shenzhenensis LY-73</name>
    <dbReference type="NCBI Taxonomy" id="1231336"/>
    <lineage>
        <taxon>Bacteria</taxon>
        <taxon>Bacillati</taxon>
        <taxon>Bacillota</taxon>
        <taxon>Bacilli</taxon>
        <taxon>Lactobacillales</taxon>
        <taxon>Lactobacillaceae</taxon>
        <taxon>Schleiferilactobacillus</taxon>
    </lineage>
</organism>
<dbReference type="AlphaFoldDB" id="U4TMB8"/>
<dbReference type="PANTHER" id="PTHR11106:SF27">
    <property type="entry name" value="MACRO DOMAIN-CONTAINING PROTEIN"/>
    <property type="match status" value="1"/>
</dbReference>
<dbReference type="Pfam" id="PF01661">
    <property type="entry name" value="Macro"/>
    <property type="match status" value="1"/>
</dbReference>
<dbReference type="SUPFAM" id="SSF52949">
    <property type="entry name" value="Macro domain-like"/>
    <property type="match status" value="1"/>
</dbReference>
<dbReference type="SMART" id="SM00506">
    <property type="entry name" value="A1pp"/>
    <property type="match status" value="1"/>
</dbReference>
<dbReference type="EMBL" id="KI271596">
    <property type="protein sequence ID" value="ERL64565.1"/>
    <property type="molecule type" value="Genomic_DNA"/>
</dbReference>
<dbReference type="InterPro" id="IPR002589">
    <property type="entry name" value="Macro_dom"/>
</dbReference>
<accession>U4TMB8</accession>
<evidence type="ECO:0000259" key="1">
    <source>
        <dbReference type="PROSITE" id="PS51154"/>
    </source>
</evidence>
<evidence type="ECO:0000313" key="2">
    <source>
        <dbReference type="EMBL" id="ERL64565.1"/>
    </source>
</evidence>
<dbReference type="STRING" id="1231336.L248_0860"/>
<dbReference type="Proteomes" id="UP000030647">
    <property type="component" value="Unassembled WGS sequence"/>
</dbReference>
<dbReference type="HOGENOM" id="CLU_069579_0_0_9"/>
<gene>
    <name evidence="2" type="ORF">L248_0860</name>
</gene>
<dbReference type="Gene3D" id="3.40.220.10">
    <property type="entry name" value="Leucine Aminopeptidase, subunit E, domain 1"/>
    <property type="match status" value="1"/>
</dbReference>
<dbReference type="InterPro" id="IPR043472">
    <property type="entry name" value="Macro_dom-like"/>
</dbReference>
<dbReference type="PROSITE" id="PS51154">
    <property type="entry name" value="MACRO"/>
    <property type="match status" value="1"/>
</dbReference>
<dbReference type="PANTHER" id="PTHR11106">
    <property type="entry name" value="GANGLIOSIDE INDUCED DIFFERENTIATION ASSOCIATED PROTEIN 2-RELATED"/>
    <property type="match status" value="1"/>
</dbReference>
<feature type="domain" description="Macro" evidence="1">
    <location>
        <begin position="24"/>
        <end position="191"/>
    </location>
</feature>
<keyword evidence="3" id="KW-1185">Reference proteome</keyword>
<dbReference type="eggNOG" id="COG2110">
    <property type="taxonomic scope" value="Bacteria"/>
</dbReference>